<evidence type="ECO:0000313" key="2">
    <source>
        <dbReference type="Proteomes" id="UP000005439"/>
    </source>
</evidence>
<accession>G8TZG7</accession>
<evidence type="ECO:0000313" key="1">
    <source>
        <dbReference type="EMBL" id="AEW05207.1"/>
    </source>
</evidence>
<dbReference type="EMBL" id="CP003179">
    <property type="protein sequence ID" value="AEW05207.1"/>
    <property type="molecule type" value="Genomic_DNA"/>
</dbReference>
<dbReference type="HOGENOM" id="CLU_1297725_0_0_9"/>
<proteinExistence type="predicted"/>
<sequence length="200" mass="22225">MTDRWALRAADKVTIIGPNGSGKSFLALGYVAHMPSVIVHDPKHEIELPDFVIISRAEDMLRHPRVIWRSPQLADPVDAGNWAGYAALQRKHTCLYLDEAALVTTANRIGPWLRAAIITGRSQGVGVWAATQRPKDVSNLFFSEAHAILVSPLLVGFDVEKVKGFVPEDYLSLRNKEFPPFSFYAVRRGEKHGRLIRAGS</sequence>
<gene>
    <name evidence="1" type="ordered locus">Sulac_1711</name>
</gene>
<protein>
    <recommendedName>
        <fullName evidence="3">AAA+ ATPase domain-containing protein</fullName>
    </recommendedName>
</protein>
<evidence type="ECO:0008006" key="3">
    <source>
        <dbReference type="Google" id="ProtNLM"/>
    </source>
</evidence>
<name>G8TZG7_SULAD</name>
<organism evidence="1 2">
    <name type="scientific">Sulfobacillus acidophilus (strain ATCC 700253 / DSM 10332 / NAL)</name>
    <dbReference type="NCBI Taxonomy" id="679936"/>
    <lineage>
        <taxon>Bacteria</taxon>
        <taxon>Bacillati</taxon>
        <taxon>Bacillota</taxon>
        <taxon>Clostridia</taxon>
        <taxon>Eubacteriales</taxon>
        <taxon>Clostridiales Family XVII. Incertae Sedis</taxon>
        <taxon>Sulfobacillus</taxon>
    </lineage>
</organism>
<dbReference type="SUPFAM" id="SSF52540">
    <property type="entry name" value="P-loop containing nucleoside triphosphate hydrolases"/>
    <property type="match status" value="1"/>
</dbReference>
<dbReference type="CDD" id="cd01127">
    <property type="entry name" value="TrwB_TraG_TraD_VirD4"/>
    <property type="match status" value="1"/>
</dbReference>
<keyword evidence="2" id="KW-1185">Reference proteome</keyword>
<dbReference type="PATRIC" id="fig|679936.5.peg.1778"/>
<reference evidence="2" key="1">
    <citation type="submission" date="2011-12" db="EMBL/GenBank/DDBJ databases">
        <title>The complete genome of chromosome of Sulfobacillus acidophilus DSM 10332.</title>
        <authorList>
            <person name="Lucas S."/>
            <person name="Han J."/>
            <person name="Lapidus A."/>
            <person name="Bruce D."/>
            <person name="Goodwin L."/>
            <person name="Pitluck S."/>
            <person name="Peters L."/>
            <person name="Kyrpides N."/>
            <person name="Mavromatis K."/>
            <person name="Ivanova N."/>
            <person name="Mikhailova N."/>
            <person name="Chertkov O."/>
            <person name="Saunders E."/>
            <person name="Detter J.C."/>
            <person name="Tapia R."/>
            <person name="Han C."/>
            <person name="Land M."/>
            <person name="Hauser L."/>
            <person name="Markowitz V."/>
            <person name="Cheng J.-F."/>
            <person name="Hugenholtz P."/>
            <person name="Woyke T."/>
            <person name="Wu D."/>
            <person name="Pukall R."/>
            <person name="Gehrich-Schroeter G."/>
            <person name="Schneider S."/>
            <person name="Klenk H.-P."/>
            <person name="Eisen J.A."/>
        </authorList>
    </citation>
    <scope>NUCLEOTIDE SEQUENCE [LARGE SCALE GENOMIC DNA]</scope>
    <source>
        <strain evidence="2">ATCC 700253 / DSM 10332 / NAL</strain>
    </source>
</reference>
<dbReference type="KEGG" id="sap:Sulac_1711"/>
<dbReference type="Gene3D" id="3.40.50.300">
    <property type="entry name" value="P-loop containing nucleotide triphosphate hydrolases"/>
    <property type="match status" value="1"/>
</dbReference>
<reference evidence="1 2" key="2">
    <citation type="journal article" date="2012" name="Stand. Genomic Sci.">
        <title>Complete genome sequence of the moderately thermophilic mineral-sulfide-oxidizing firmicute Sulfobacillus acidophilus type strain (NAL(T)).</title>
        <authorList>
            <person name="Anderson I."/>
            <person name="Chertkov O."/>
            <person name="Chen A."/>
            <person name="Saunders E."/>
            <person name="Lapidus A."/>
            <person name="Nolan M."/>
            <person name="Lucas S."/>
            <person name="Hammon N."/>
            <person name="Deshpande S."/>
            <person name="Cheng J.F."/>
            <person name="Han C."/>
            <person name="Tapia R."/>
            <person name="Goodwin L.A."/>
            <person name="Pitluck S."/>
            <person name="Liolios K."/>
            <person name="Pagani I."/>
            <person name="Ivanova N."/>
            <person name="Mikhailova N."/>
            <person name="Pati A."/>
            <person name="Palaniappan K."/>
            <person name="Land M."/>
            <person name="Pan C."/>
            <person name="Rohde M."/>
            <person name="Pukall R."/>
            <person name="Goker M."/>
            <person name="Detter J.C."/>
            <person name="Woyke T."/>
            <person name="Bristow J."/>
            <person name="Eisen J.A."/>
            <person name="Markowitz V."/>
            <person name="Hugenholtz P."/>
            <person name="Kyrpides N.C."/>
            <person name="Klenk H.P."/>
            <person name="Mavromatis K."/>
        </authorList>
    </citation>
    <scope>NUCLEOTIDE SEQUENCE [LARGE SCALE GENOMIC DNA]</scope>
    <source>
        <strain evidence="2">ATCC 700253 / DSM 10332 / NAL</strain>
    </source>
</reference>
<dbReference type="AlphaFoldDB" id="G8TZG7"/>
<dbReference type="STRING" id="679936.Sulac_1711"/>
<dbReference type="Proteomes" id="UP000005439">
    <property type="component" value="Chromosome"/>
</dbReference>
<dbReference type="InterPro" id="IPR027417">
    <property type="entry name" value="P-loop_NTPase"/>
</dbReference>